<dbReference type="SUPFAM" id="SSF52540">
    <property type="entry name" value="P-loop containing nucleoside triphosphate hydrolases"/>
    <property type="match status" value="2"/>
</dbReference>
<evidence type="ECO:0000313" key="7">
    <source>
        <dbReference type="Proteomes" id="UP001391051"/>
    </source>
</evidence>
<accession>A0ABR1Q520</accession>
<dbReference type="InterPro" id="IPR038718">
    <property type="entry name" value="SNF2-like_sf"/>
</dbReference>
<dbReference type="InterPro" id="IPR000330">
    <property type="entry name" value="SNF2_N"/>
</dbReference>
<sequence length="1102" mass="124458">MADTEVSNSEGGNDAGTPVSELERLVASTEALKISAEALQKGAAASSREYSHVYLRIKGRNQDLHQYFEAWLGQFMGNNEGELPGGNVNWAALKSWVVTSINAAVGQRVRLGEIENTDLYALDPTEKVPRIAIDQWRLIILLIAWKRGEEVLQNHKGMPYIEFESTKLLRREGLLVIESIEVDTPPRPPGNRRVRKRTESTESPSGRPSKKRTKTETKTRTPNPNPGHGASEGKDNEEESEDDEEEKDKESNDGRSAGEEEEDYNRSPRETPITMEGADNRTRVLQEISSGDESRKLDDDANWKTARDVFLEEYSIVEHFSLPGLRRTIDCYQGAAAVWLLTRYSKQHIAGPILADDPGVGKTLTMIIAILLHNNLQEAFEDVKAFWKNNGRNNYEHNLEGADNEAPCPSQDKIKEVYGIQCPCVAGSTSRGIVDHMWNWPSIVVCLGQDGISNWLAEWKKTVDPQTYRVKVYVNVGNWDAGSNMSAFCRALRAATSPEETQTLHIRDVPFAKSILGFYGGSRHVLLSPSTGGKNLYEPERNVFVGYRKRGRSKKDTIAVPISGCAILALDEMHKYAGASGPKTMPYQVLDMLGGKDQEKPTLAVGISGSIGSLGLKYAQHLLAYTLRQGLRHQLGNRLGRLGNRDDTQKVISDWNYLQEHGAGDAKHEPAKYAEGLARLRHDWDQGISKMLVRRSQSDAFRNERIVRIPMPLYSTMALEVQPGPVREELYEHFRITRRAMLDYHRESLARLDEREKEQIEKKGKSTVKRPSLLDSQQRVLKGLAGFTTEEYTAVVRRVLFSTTFPGIALIAKQRPDLLPYLRSDQPQQGIAAAFTKATLNPEYTRQKVMQEVAKDNPFWDLAADSLPTTELLRDSPKAEELFRLINERLLGSRLDKKNPVVEQQLDAGPADGSGVRHMIIFVDSPITAYLLALILFRRFVEKIEVFLIHSKLPSSSASKSLDWHSRQAFEEAFNSDCQRTDRNKIAIVTYAMGSTGWNLQRASIAVLLDVPGTKAERDQACNRVNRRGQRCVPQIYEMYYTNHVREDRRILVNDNKPLRSVDWNKYGVNVKEEKQKEEKERKEKEDDPHIEDILDEDAMEI</sequence>
<feature type="domain" description="Helicase C-terminal" evidence="5">
    <location>
        <begin position="901"/>
        <end position="1083"/>
    </location>
</feature>
<proteinExistence type="predicted"/>
<dbReference type="Gene3D" id="3.40.50.10810">
    <property type="entry name" value="Tandem AAA-ATPase domain"/>
    <property type="match status" value="1"/>
</dbReference>
<dbReference type="InterPro" id="IPR050628">
    <property type="entry name" value="SNF2_RAD54_helicase_TF"/>
</dbReference>
<dbReference type="InterPro" id="IPR001650">
    <property type="entry name" value="Helicase_C-like"/>
</dbReference>
<keyword evidence="7" id="KW-1185">Reference proteome</keyword>
<dbReference type="Gene3D" id="3.40.50.300">
    <property type="entry name" value="P-loop containing nucleotide triphosphate hydrolases"/>
    <property type="match status" value="1"/>
</dbReference>
<name>A0ABR1Q520_9PEZI</name>
<evidence type="ECO:0000256" key="1">
    <source>
        <dbReference type="ARBA" id="ARBA00022741"/>
    </source>
</evidence>
<dbReference type="RefSeq" id="XP_066697125.1">
    <property type="nucleotide sequence ID" value="XM_066847634.1"/>
</dbReference>
<evidence type="ECO:0000256" key="3">
    <source>
        <dbReference type="ARBA" id="ARBA00022840"/>
    </source>
</evidence>
<feature type="compositionally biased region" description="Basic and acidic residues" evidence="4">
    <location>
        <begin position="1071"/>
        <end position="1093"/>
    </location>
</feature>
<organism evidence="6 7">
    <name type="scientific">Apiospora aurea</name>
    <dbReference type="NCBI Taxonomy" id="335848"/>
    <lineage>
        <taxon>Eukaryota</taxon>
        <taxon>Fungi</taxon>
        <taxon>Dikarya</taxon>
        <taxon>Ascomycota</taxon>
        <taxon>Pezizomycotina</taxon>
        <taxon>Sordariomycetes</taxon>
        <taxon>Xylariomycetidae</taxon>
        <taxon>Amphisphaeriales</taxon>
        <taxon>Apiosporaceae</taxon>
        <taxon>Apiospora</taxon>
    </lineage>
</organism>
<dbReference type="EMBL" id="JAQQWE010000007">
    <property type="protein sequence ID" value="KAK7947091.1"/>
    <property type="molecule type" value="Genomic_DNA"/>
</dbReference>
<feature type="region of interest" description="Disordered" evidence="4">
    <location>
        <begin position="180"/>
        <end position="282"/>
    </location>
</feature>
<dbReference type="GeneID" id="92080696"/>
<feature type="region of interest" description="Disordered" evidence="4">
    <location>
        <begin position="1070"/>
        <end position="1102"/>
    </location>
</feature>
<evidence type="ECO:0000313" key="6">
    <source>
        <dbReference type="EMBL" id="KAK7947091.1"/>
    </source>
</evidence>
<dbReference type="Proteomes" id="UP001391051">
    <property type="component" value="Unassembled WGS sequence"/>
</dbReference>
<evidence type="ECO:0000256" key="4">
    <source>
        <dbReference type="SAM" id="MobiDB-lite"/>
    </source>
</evidence>
<evidence type="ECO:0000256" key="2">
    <source>
        <dbReference type="ARBA" id="ARBA00022801"/>
    </source>
</evidence>
<keyword evidence="3" id="KW-0067">ATP-binding</keyword>
<dbReference type="PANTHER" id="PTHR45626">
    <property type="entry name" value="TRANSCRIPTION TERMINATION FACTOR 2-RELATED"/>
    <property type="match status" value="1"/>
</dbReference>
<keyword evidence="2" id="KW-0378">Hydrolase</keyword>
<reference evidence="6 7" key="1">
    <citation type="submission" date="2023-01" db="EMBL/GenBank/DDBJ databases">
        <title>Analysis of 21 Apiospora genomes using comparative genomics revels a genus with tremendous synthesis potential of carbohydrate active enzymes and secondary metabolites.</title>
        <authorList>
            <person name="Sorensen T."/>
        </authorList>
    </citation>
    <scope>NUCLEOTIDE SEQUENCE [LARGE SCALE GENOMIC DNA]</scope>
    <source>
        <strain evidence="6 7">CBS 24483</strain>
    </source>
</reference>
<protein>
    <recommendedName>
        <fullName evidence="5">Helicase C-terminal domain-containing protein</fullName>
    </recommendedName>
</protein>
<dbReference type="InterPro" id="IPR027417">
    <property type="entry name" value="P-loop_NTPase"/>
</dbReference>
<evidence type="ECO:0000259" key="5">
    <source>
        <dbReference type="PROSITE" id="PS51194"/>
    </source>
</evidence>
<feature type="compositionally biased region" description="Basic and acidic residues" evidence="4">
    <location>
        <begin position="248"/>
        <end position="269"/>
    </location>
</feature>
<dbReference type="Pfam" id="PF00176">
    <property type="entry name" value="SNF2-rel_dom"/>
    <property type="match status" value="1"/>
</dbReference>
<feature type="compositionally biased region" description="Acidic residues" evidence="4">
    <location>
        <begin position="235"/>
        <end position="247"/>
    </location>
</feature>
<gene>
    <name evidence="6" type="ORF">PG986_011412</name>
</gene>
<dbReference type="PROSITE" id="PS51194">
    <property type="entry name" value="HELICASE_CTER"/>
    <property type="match status" value="1"/>
</dbReference>
<keyword evidence="1" id="KW-0547">Nucleotide-binding</keyword>
<comment type="caution">
    <text evidence="6">The sequence shown here is derived from an EMBL/GenBank/DDBJ whole genome shotgun (WGS) entry which is preliminary data.</text>
</comment>